<evidence type="ECO:0000313" key="3">
    <source>
        <dbReference type="Proteomes" id="UP001158066"/>
    </source>
</evidence>
<dbReference type="Proteomes" id="UP001158066">
    <property type="component" value="Unassembled WGS sequence"/>
</dbReference>
<evidence type="ECO:0000256" key="1">
    <source>
        <dbReference type="SAM" id="Phobius"/>
    </source>
</evidence>
<name>A0AA45WUX5_9CLOT</name>
<keyword evidence="1" id="KW-1133">Transmembrane helix</keyword>
<dbReference type="Pfam" id="PF14286">
    <property type="entry name" value="DHHW"/>
    <property type="match status" value="1"/>
</dbReference>
<accession>A0AA45WUX5</accession>
<organism evidence="2 3">
    <name type="scientific">Anoxynatronum buryatiense</name>
    <dbReference type="NCBI Taxonomy" id="489973"/>
    <lineage>
        <taxon>Bacteria</taxon>
        <taxon>Bacillati</taxon>
        <taxon>Bacillota</taxon>
        <taxon>Clostridia</taxon>
        <taxon>Eubacteriales</taxon>
        <taxon>Clostridiaceae</taxon>
        <taxon>Anoxynatronum</taxon>
    </lineage>
</organism>
<keyword evidence="1" id="KW-0472">Membrane</keyword>
<keyword evidence="1" id="KW-0812">Transmembrane</keyword>
<reference evidence="2" key="1">
    <citation type="submission" date="2017-05" db="EMBL/GenBank/DDBJ databases">
        <authorList>
            <person name="Varghese N."/>
            <person name="Submissions S."/>
        </authorList>
    </citation>
    <scope>NUCLEOTIDE SEQUENCE</scope>
    <source>
        <strain evidence="2">Su22</strain>
    </source>
</reference>
<dbReference type="InterPro" id="IPR025945">
    <property type="entry name" value="DHHW"/>
</dbReference>
<dbReference type="AlphaFoldDB" id="A0AA45WUX5"/>
<keyword evidence="3" id="KW-1185">Reference proteome</keyword>
<dbReference type="EMBL" id="FXUF01000004">
    <property type="protein sequence ID" value="SMP50816.1"/>
    <property type="molecule type" value="Genomic_DNA"/>
</dbReference>
<comment type="caution">
    <text evidence="2">The sequence shown here is derived from an EMBL/GenBank/DDBJ whole genome shotgun (WGS) entry which is preliminary data.</text>
</comment>
<evidence type="ECO:0000313" key="2">
    <source>
        <dbReference type="EMBL" id="SMP50816.1"/>
    </source>
</evidence>
<feature type="transmembrane region" description="Helical" evidence="1">
    <location>
        <begin position="18"/>
        <end position="39"/>
    </location>
</feature>
<proteinExistence type="predicted"/>
<protein>
    <submittedName>
        <fullName evidence="2">DHHW protein</fullName>
    </submittedName>
</protein>
<dbReference type="RefSeq" id="WP_283408702.1">
    <property type="nucleotide sequence ID" value="NZ_FXUF01000004.1"/>
</dbReference>
<gene>
    <name evidence="2" type="ORF">SAMN06296020_10421</name>
</gene>
<sequence length="427" mass="48574">MSEHRTSTRHTTSKISSVFLNILLFTLILTGLSLGSMIADHSSMSLPGENRMLQPPPTFSLETLFSGQYTRQYDQYIADHFVFRSFFLTFTNRFDFIKGLPSANSVQLVAFEGTNLDQGTLVERQQKSEESLTTADGFDQILVLEDRAMELHRHNAAAIEAYACILNSFQAQLPGVVFYNLMIPTQVQFLEDEEYRSLSHDQTLSVQLLEDLLSPQISSVHVFEAFRDAPPHEVYFRTDHHWTARGAHLAYAAFMEQTHREPVPLENYDHVVLAPFLGSLYGATRHESLAKSPDTMEIFIPQNNVAYQIYPEGINGNVFEKTIIDLDQFDSMTPFGVFLGGDQPLSVIQGTANNNHRLLVVKDSFGNPFIPFLLPHYQEIHVIDPRLSNENLVNYVISQQVNEVLFLNYVLVHRYTGYAELLENMAR</sequence>